<dbReference type="PANTHER" id="PTHR10900:SF77">
    <property type="entry name" value="FI19380P1"/>
    <property type="match status" value="1"/>
</dbReference>
<dbReference type="Gene3D" id="2.30.180.10">
    <property type="entry name" value="FAS1 domain"/>
    <property type="match status" value="1"/>
</dbReference>
<protein>
    <submittedName>
        <fullName evidence="4">Fasciclin domain-containing protein</fullName>
    </submittedName>
</protein>
<feature type="chain" id="PRO_5035264781" evidence="2">
    <location>
        <begin position="33"/>
        <end position="350"/>
    </location>
</feature>
<dbReference type="Pfam" id="PF02469">
    <property type="entry name" value="Fasciclin"/>
    <property type="match status" value="1"/>
</dbReference>
<feature type="domain" description="FAS1" evidence="3">
    <location>
        <begin position="178"/>
        <end position="310"/>
    </location>
</feature>
<dbReference type="RefSeq" id="WP_193910920.1">
    <property type="nucleotide sequence ID" value="NZ_JADEXG010000065.1"/>
</dbReference>
<feature type="region of interest" description="Disordered" evidence="1">
    <location>
        <begin position="51"/>
        <end position="174"/>
    </location>
</feature>
<dbReference type="FunFam" id="2.30.180.10:FF:000014">
    <property type="entry name" value="Stabilin 1"/>
    <property type="match status" value="1"/>
</dbReference>
<feature type="compositionally biased region" description="Low complexity" evidence="1">
    <location>
        <begin position="314"/>
        <end position="328"/>
    </location>
</feature>
<name>A0A8J7DS49_9CYAN</name>
<feature type="region of interest" description="Disordered" evidence="1">
    <location>
        <begin position="314"/>
        <end position="350"/>
    </location>
</feature>
<comment type="caution">
    <text evidence="4">The sequence shown here is derived from an EMBL/GenBank/DDBJ whole genome shotgun (WGS) entry which is preliminary data.</text>
</comment>
<accession>A0A8J7DS49</accession>
<evidence type="ECO:0000313" key="5">
    <source>
        <dbReference type="Proteomes" id="UP000636505"/>
    </source>
</evidence>
<dbReference type="PROSITE" id="PS50213">
    <property type="entry name" value="FAS1"/>
    <property type="match status" value="1"/>
</dbReference>
<dbReference type="EMBL" id="JADEXG010000065">
    <property type="protein sequence ID" value="MBE9079699.1"/>
    <property type="molecule type" value="Genomic_DNA"/>
</dbReference>
<keyword evidence="2" id="KW-0732">Signal</keyword>
<evidence type="ECO:0000256" key="2">
    <source>
        <dbReference type="SAM" id="SignalP"/>
    </source>
</evidence>
<feature type="signal peptide" evidence="2">
    <location>
        <begin position="1"/>
        <end position="32"/>
    </location>
</feature>
<organism evidence="4 5">
    <name type="scientific">Vasconcelosia minhoensis LEGE 07310</name>
    <dbReference type="NCBI Taxonomy" id="915328"/>
    <lineage>
        <taxon>Bacteria</taxon>
        <taxon>Bacillati</taxon>
        <taxon>Cyanobacteriota</taxon>
        <taxon>Cyanophyceae</taxon>
        <taxon>Nodosilineales</taxon>
        <taxon>Cymatolegaceae</taxon>
        <taxon>Vasconcelosia</taxon>
        <taxon>Vasconcelosia minhoensis</taxon>
    </lineage>
</organism>
<evidence type="ECO:0000256" key="1">
    <source>
        <dbReference type="SAM" id="MobiDB-lite"/>
    </source>
</evidence>
<evidence type="ECO:0000259" key="3">
    <source>
        <dbReference type="PROSITE" id="PS50213"/>
    </source>
</evidence>
<dbReference type="SUPFAM" id="SSF82153">
    <property type="entry name" value="FAS1 domain"/>
    <property type="match status" value="1"/>
</dbReference>
<reference evidence="4" key="1">
    <citation type="submission" date="2020-10" db="EMBL/GenBank/DDBJ databases">
        <authorList>
            <person name="Castelo-Branco R."/>
            <person name="Eusebio N."/>
            <person name="Adriana R."/>
            <person name="Vieira A."/>
            <person name="Brugerolle De Fraissinette N."/>
            <person name="Rezende De Castro R."/>
            <person name="Schneider M.P."/>
            <person name="Vasconcelos V."/>
            <person name="Leao P.N."/>
        </authorList>
    </citation>
    <scope>NUCLEOTIDE SEQUENCE</scope>
    <source>
        <strain evidence="4">LEGE 07310</strain>
    </source>
</reference>
<dbReference type="GO" id="GO:0005615">
    <property type="term" value="C:extracellular space"/>
    <property type="evidence" value="ECO:0007669"/>
    <property type="project" value="TreeGrafter"/>
</dbReference>
<sequence length="350" mass="34850">MQAVRYAHRLKKLLFGLGFAGASALVMMPGQAIEGQMPRIVCESELGEEFASHCGEANDTSSEDPAASEDAAEPTAGADSSDPPSAPSAASPGAPSAASPGTPSSPSAASPSSPSATSPGAPSSPSAASPSRPGSSTDDPTVSQAETPPAATPNADAAPETAPPEAAPDADAAPETADLTISELVSSSQSFEILTAALDAAEMTDVLAEEGPYTVFIPTDEAFEALPEGALESLLEPENRELLTQVLSYHVVPGAVTSTDLSDGDEVTTVEGADVTIGVSEAGVTVNDASVILADVEASNGIIHVVDEVIIPPTAAAPAPDSPSEPGAVPEPDEVPSAEPDPTAPDVTEP</sequence>
<dbReference type="InterPro" id="IPR036378">
    <property type="entry name" value="FAS1_dom_sf"/>
</dbReference>
<dbReference type="AlphaFoldDB" id="A0A8J7DS49"/>
<dbReference type="InterPro" id="IPR000782">
    <property type="entry name" value="FAS1_domain"/>
</dbReference>
<dbReference type="InterPro" id="IPR050904">
    <property type="entry name" value="Adhesion/Biosynth-related"/>
</dbReference>
<gene>
    <name evidence="4" type="ORF">IQ241_20795</name>
</gene>
<keyword evidence="5" id="KW-1185">Reference proteome</keyword>
<feature type="compositionally biased region" description="Low complexity" evidence="1">
    <location>
        <begin position="73"/>
        <end position="137"/>
    </location>
</feature>
<dbReference type="Proteomes" id="UP000636505">
    <property type="component" value="Unassembled WGS sequence"/>
</dbReference>
<feature type="compositionally biased region" description="Low complexity" evidence="1">
    <location>
        <begin position="145"/>
        <end position="160"/>
    </location>
</feature>
<dbReference type="SMART" id="SM00554">
    <property type="entry name" value="FAS1"/>
    <property type="match status" value="1"/>
</dbReference>
<evidence type="ECO:0000313" key="4">
    <source>
        <dbReference type="EMBL" id="MBE9079699.1"/>
    </source>
</evidence>
<proteinExistence type="predicted"/>
<dbReference type="PANTHER" id="PTHR10900">
    <property type="entry name" value="PERIOSTIN-RELATED"/>
    <property type="match status" value="1"/>
</dbReference>